<evidence type="ECO:0000256" key="1">
    <source>
        <dbReference type="ARBA" id="ARBA00022598"/>
    </source>
</evidence>
<dbReference type="Pfam" id="PF04107">
    <property type="entry name" value="GCS2"/>
    <property type="match status" value="1"/>
</dbReference>
<dbReference type="EC" id="6.3.2.2" evidence="4"/>
<dbReference type="PANTHER" id="PTHR36510:SF1">
    <property type="entry name" value="GLUTAMATE--CYSTEINE LIGASE 2-RELATED"/>
    <property type="match status" value="1"/>
</dbReference>
<sequence length="379" mass="41996">MEAPAFSIGVEEEYLLVDLETLSLAEAPPGLMEACAAELEEQVSPEFLQCQIEIGTKVCATVDEARDDLKRLRSTVAREAKRHGLAPIAASCHPFADWKQQRHTDRDRYHELRRAMGGVAQRLLICGMHVHVGLGEGAGGDALRVDLMPQMSYFLPHLLALSCSSPFWQGRDTGLSSYRLSVFDGLPRTGLPPNVASWADYERMVAVLTDLSIIEDSSKIWWDLRPSHRFPTLESRICDVCPRLEDTLTIAAATQALMRMLWRLKAGNQRWRAYDRFLIAENRWRAQRYGMAEGLIDFGRGEIVPFDELAAEIMALVESDAAALSSLKEIEGLARIASDGNGADRQRRIAEAARAGGAEGEAALGAVVTHLIEEFHVDL</sequence>
<accession>A0A7M3T621</accession>
<dbReference type="HAMAP" id="MF_01609">
    <property type="entry name" value="Glu_cys_ligase_2"/>
    <property type="match status" value="1"/>
</dbReference>
<dbReference type="AlphaFoldDB" id="A0A7M3T621"/>
<keyword evidence="6" id="KW-1185">Reference proteome</keyword>
<evidence type="ECO:0000256" key="4">
    <source>
        <dbReference type="HAMAP-Rule" id="MF_01609"/>
    </source>
</evidence>
<evidence type="ECO:0000256" key="2">
    <source>
        <dbReference type="ARBA" id="ARBA00022741"/>
    </source>
</evidence>
<dbReference type="GO" id="GO:0005524">
    <property type="term" value="F:ATP binding"/>
    <property type="evidence" value="ECO:0007669"/>
    <property type="project" value="UniProtKB-KW"/>
</dbReference>
<protein>
    <recommendedName>
        <fullName evidence="4">Putative glutamate--cysteine ligase 2</fullName>
        <ecNumber evidence="4">6.3.2.2</ecNumber>
    </recommendedName>
    <alternativeName>
        <fullName evidence="4">Gamma-glutamylcysteine synthetase 2</fullName>
        <shortName evidence="4">GCS 2</shortName>
        <shortName evidence="4">Gamma-GCS 2</shortName>
    </alternativeName>
</protein>
<evidence type="ECO:0000313" key="5">
    <source>
        <dbReference type="EMBL" id="QIE57452.1"/>
    </source>
</evidence>
<dbReference type="NCBIfam" id="NF010039">
    <property type="entry name" value="PRK13515.1"/>
    <property type="match status" value="1"/>
</dbReference>
<evidence type="ECO:0000313" key="6">
    <source>
        <dbReference type="Proteomes" id="UP000503336"/>
    </source>
</evidence>
<comment type="function">
    <text evidence="4">ATP-dependent carboxylate-amine ligase which exhibits weak glutamate--cysteine ligase activity.</text>
</comment>
<dbReference type="InterPro" id="IPR011793">
    <property type="entry name" value="YbdK"/>
</dbReference>
<dbReference type="PANTHER" id="PTHR36510">
    <property type="entry name" value="GLUTAMATE--CYSTEINE LIGASE 2-RELATED"/>
    <property type="match status" value="1"/>
</dbReference>
<organism evidence="5 6">
    <name type="scientific">Pikeienuella piscinae</name>
    <dbReference type="NCBI Taxonomy" id="2748098"/>
    <lineage>
        <taxon>Bacteria</taxon>
        <taxon>Pseudomonadati</taxon>
        <taxon>Pseudomonadota</taxon>
        <taxon>Alphaproteobacteria</taxon>
        <taxon>Rhodobacterales</taxon>
        <taxon>Paracoccaceae</taxon>
        <taxon>Pikeienuella</taxon>
    </lineage>
</organism>
<dbReference type="GO" id="GO:0004357">
    <property type="term" value="F:glutamate-cysteine ligase activity"/>
    <property type="evidence" value="ECO:0007669"/>
    <property type="project" value="UniProtKB-EC"/>
</dbReference>
<gene>
    <name evidence="5" type="ORF">G5B40_19580</name>
</gene>
<dbReference type="GO" id="GO:0042398">
    <property type="term" value="P:modified amino acid biosynthetic process"/>
    <property type="evidence" value="ECO:0007669"/>
    <property type="project" value="InterPro"/>
</dbReference>
<proteinExistence type="inferred from homology"/>
<dbReference type="EMBL" id="CP049056">
    <property type="protein sequence ID" value="QIE57452.1"/>
    <property type="molecule type" value="Genomic_DNA"/>
</dbReference>
<dbReference type="KEGG" id="hdh:G5B40_19580"/>
<keyword evidence="3 4" id="KW-0067">ATP-binding</keyword>
<dbReference type="InterPro" id="IPR050141">
    <property type="entry name" value="GCL_type2/YbdK_subfam"/>
</dbReference>
<dbReference type="InterPro" id="IPR014746">
    <property type="entry name" value="Gln_synth/guanido_kin_cat_dom"/>
</dbReference>
<dbReference type="NCBIfam" id="TIGR02050">
    <property type="entry name" value="gshA_cyan_rel"/>
    <property type="match status" value="1"/>
</dbReference>
<name>A0A7M3T621_9RHOB</name>
<comment type="catalytic activity">
    <reaction evidence="4">
        <text>L-cysteine + L-glutamate + ATP = gamma-L-glutamyl-L-cysteine + ADP + phosphate + H(+)</text>
        <dbReference type="Rhea" id="RHEA:13285"/>
        <dbReference type="ChEBI" id="CHEBI:15378"/>
        <dbReference type="ChEBI" id="CHEBI:29985"/>
        <dbReference type="ChEBI" id="CHEBI:30616"/>
        <dbReference type="ChEBI" id="CHEBI:35235"/>
        <dbReference type="ChEBI" id="CHEBI:43474"/>
        <dbReference type="ChEBI" id="CHEBI:58173"/>
        <dbReference type="ChEBI" id="CHEBI:456216"/>
        <dbReference type="EC" id="6.3.2.2"/>
    </reaction>
</comment>
<dbReference type="SUPFAM" id="SSF55931">
    <property type="entry name" value="Glutamine synthetase/guanido kinase"/>
    <property type="match status" value="1"/>
</dbReference>
<dbReference type="Gene3D" id="3.30.590.20">
    <property type="match status" value="1"/>
</dbReference>
<dbReference type="InterPro" id="IPR006336">
    <property type="entry name" value="GCS2"/>
</dbReference>
<evidence type="ECO:0000256" key="3">
    <source>
        <dbReference type="ARBA" id="ARBA00022840"/>
    </source>
</evidence>
<comment type="similarity">
    <text evidence="4">Belongs to the glutamate--cysteine ligase type 2 family. YbdK subfamily.</text>
</comment>
<keyword evidence="1 4" id="KW-0436">Ligase</keyword>
<dbReference type="RefSeq" id="WP_165102406.1">
    <property type="nucleotide sequence ID" value="NZ_CP049056.1"/>
</dbReference>
<dbReference type="Proteomes" id="UP000503336">
    <property type="component" value="Chromosome"/>
</dbReference>
<keyword evidence="2 4" id="KW-0547">Nucleotide-binding</keyword>
<reference evidence="5 6" key="1">
    <citation type="submission" date="2020-02" db="EMBL/GenBank/DDBJ databases">
        <title>complete genome sequence of Rhodobacteraceae bacterium.</title>
        <authorList>
            <person name="Park J."/>
            <person name="Kim Y.-S."/>
            <person name="Kim K.-H."/>
        </authorList>
    </citation>
    <scope>NUCLEOTIDE SEQUENCE [LARGE SCALE GENOMIC DNA]</scope>
    <source>
        <strain evidence="5 6">RR4-56</strain>
    </source>
</reference>